<dbReference type="AlphaFoldDB" id="A0A6L2JW34"/>
<protein>
    <recommendedName>
        <fullName evidence="3">Zinc finger, CCHC-type</fullName>
    </recommendedName>
</protein>
<feature type="compositionally biased region" description="Basic and acidic residues" evidence="1">
    <location>
        <begin position="123"/>
        <end position="135"/>
    </location>
</feature>
<organism evidence="2">
    <name type="scientific">Tanacetum cinerariifolium</name>
    <name type="common">Dalmatian daisy</name>
    <name type="synonym">Chrysanthemum cinerariifolium</name>
    <dbReference type="NCBI Taxonomy" id="118510"/>
    <lineage>
        <taxon>Eukaryota</taxon>
        <taxon>Viridiplantae</taxon>
        <taxon>Streptophyta</taxon>
        <taxon>Embryophyta</taxon>
        <taxon>Tracheophyta</taxon>
        <taxon>Spermatophyta</taxon>
        <taxon>Magnoliopsida</taxon>
        <taxon>eudicotyledons</taxon>
        <taxon>Gunneridae</taxon>
        <taxon>Pentapetalae</taxon>
        <taxon>asterids</taxon>
        <taxon>campanulids</taxon>
        <taxon>Asterales</taxon>
        <taxon>Asteraceae</taxon>
        <taxon>Asteroideae</taxon>
        <taxon>Anthemideae</taxon>
        <taxon>Anthemidinae</taxon>
        <taxon>Tanacetum</taxon>
    </lineage>
</organism>
<comment type="caution">
    <text evidence="2">The sequence shown here is derived from an EMBL/GenBank/DDBJ whole genome shotgun (WGS) entry which is preliminary data.</text>
</comment>
<feature type="region of interest" description="Disordered" evidence="1">
    <location>
        <begin position="101"/>
        <end position="135"/>
    </location>
</feature>
<gene>
    <name evidence="2" type="ORF">Tci_012947</name>
</gene>
<feature type="region of interest" description="Disordered" evidence="1">
    <location>
        <begin position="29"/>
        <end position="63"/>
    </location>
</feature>
<evidence type="ECO:0008006" key="3">
    <source>
        <dbReference type="Google" id="ProtNLM"/>
    </source>
</evidence>
<evidence type="ECO:0000313" key="2">
    <source>
        <dbReference type="EMBL" id="GEU40969.1"/>
    </source>
</evidence>
<sequence>MLVIAENMKDVPTKPKEVLYVREGGVRKKINRKSKGKGKDKGVAWKKNLQPPKKKKENPTKDANCFHCGNKGTGRETIIPTLLNIVYCEPDKYNFLIEHEEGDLRDHDKPRNYKETVVTPESNKWHEASMKDNQV</sequence>
<evidence type="ECO:0000256" key="1">
    <source>
        <dbReference type="SAM" id="MobiDB-lite"/>
    </source>
</evidence>
<accession>A0A6L2JW34</accession>
<reference evidence="2" key="1">
    <citation type="journal article" date="2019" name="Sci. Rep.">
        <title>Draft genome of Tanacetum cinerariifolium, the natural source of mosquito coil.</title>
        <authorList>
            <person name="Yamashiro T."/>
            <person name="Shiraishi A."/>
            <person name="Satake H."/>
            <person name="Nakayama K."/>
        </authorList>
    </citation>
    <scope>NUCLEOTIDE SEQUENCE</scope>
</reference>
<proteinExistence type="predicted"/>
<dbReference type="EMBL" id="BKCJ010001375">
    <property type="protein sequence ID" value="GEU40969.1"/>
    <property type="molecule type" value="Genomic_DNA"/>
</dbReference>
<name>A0A6L2JW34_TANCI</name>
<feature type="compositionally biased region" description="Basic and acidic residues" evidence="1">
    <location>
        <begin position="101"/>
        <end position="114"/>
    </location>
</feature>